<dbReference type="NCBIfam" id="NF001299">
    <property type="entry name" value="PRK00241.1"/>
    <property type="match status" value="1"/>
</dbReference>
<evidence type="ECO:0000256" key="3">
    <source>
        <dbReference type="ARBA" id="ARBA00004141"/>
    </source>
</evidence>
<keyword evidence="8" id="KW-0479">Metal-binding</keyword>
<evidence type="ECO:0000256" key="9">
    <source>
        <dbReference type="ARBA" id="ARBA00022801"/>
    </source>
</evidence>
<keyword evidence="10" id="KW-0460">Magnesium</keyword>
<dbReference type="SUPFAM" id="SSF55811">
    <property type="entry name" value="Nudix"/>
    <property type="match status" value="1"/>
</dbReference>
<name>A0A5D3B0G3_9TREE</name>
<evidence type="ECO:0000256" key="11">
    <source>
        <dbReference type="ARBA" id="ARBA00022989"/>
    </source>
</evidence>
<dbReference type="InterPro" id="IPR050241">
    <property type="entry name" value="NAD-cap_RNA_hydrolase_NudC"/>
</dbReference>
<dbReference type="InterPro" id="IPR000086">
    <property type="entry name" value="NUDIX_hydrolase_dom"/>
</dbReference>
<dbReference type="GO" id="GO:0005777">
    <property type="term" value="C:peroxisome"/>
    <property type="evidence" value="ECO:0007669"/>
    <property type="project" value="TreeGrafter"/>
</dbReference>
<comment type="similarity">
    <text evidence="4">Belongs to the IFI6/IFI27 family.</text>
</comment>
<dbReference type="GO" id="GO:0016020">
    <property type="term" value="C:membrane"/>
    <property type="evidence" value="ECO:0007669"/>
    <property type="project" value="UniProtKB-SubCell"/>
</dbReference>
<dbReference type="PROSITE" id="PS51462">
    <property type="entry name" value="NUDIX"/>
    <property type="match status" value="1"/>
</dbReference>
<evidence type="ECO:0000256" key="14">
    <source>
        <dbReference type="ARBA" id="ARBA00023679"/>
    </source>
</evidence>
<evidence type="ECO:0000313" key="18">
    <source>
        <dbReference type="EMBL" id="TYJ55790.1"/>
    </source>
</evidence>
<dbReference type="GO" id="GO:0006742">
    <property type="term" value="P:NADP+ catabolic process"/>
    <property type="evidence" value="ECO:0007669"/>
    <property type="project" value="TreeGrafter"/>
</dbReference>
<dbReference type="Gene3D" id="3.90.79.10">
    <property type="entry name" value="Nucleoside Triphosphate Pyrophosphohydrolase"/>
    <property type="match status" value="1"/>
</dbReference>
<evidence type="ECO:0000256" key="5">
    <source>
        <dbReference type="ARBA" id="ARBA00009595"/>
    </source>
</evidence>
<dbReference type="Gene3D" id="6.10.110.10">
    <property type="match status" value="1"/>
</dbReference>
<feature type="compositionally biased region" description="Basic and acidic residues" evidence="15">
    <location>
        <begin position="535"/>
        <end position="549"/>
    </location>
</feature>
<evidence type="ECO:0000256" key="2">
    <source>
        <dbReference type="ARBA" id="ARBA00001947"/>
    </source>
</evidence>
<evidence type="ECO:0000256" key="1">
    <source>
        <dbReference type="ARBA" id="ARBA00001946"/>
    </source>
</evidence>
<dbReference type="Gene3D" id="3.90.79.20">
    <property type="match status" value="1"/>
</dbReference>
<evidence type="ECO:0000256" key="10">
    <source>
        <dbReference type="ARBA" id="ARBA00022842"/>
    </source>
</evidence>
<feature type="region of interest" description="Disordered" evidence="15">
    <location>
        <begin position="535"/>
        <end position="571"/>
    </location>
</feature>
<dbReference type="GO" id="GO:0035529">
    <property type="term" value="F:NADH pyrophosphatase activity"/>
    <property type="evidence" value="ECO:0007669"/>
    <property type="project" value="TreeGrafter"/>
</dbReference>
<dbReference type="InterPro" id="IPR049734">
    <property type="entry name" value="NudC-like_C"/>
</dbReference>
<dbReference type="InterPro" id="IPR015375">
    <property type="entry name" value="NADH_PPase-like_N"/>
</dbReference>
<evidence type="ECO:0000256" key="16">
    <source>
        <dbReference type="SAM" id="Phobius"/>
    </source>
</evidence>
<feature type="transmembrane region" description="Helical" evidence="16">
    <location>
        <begin position="79"/>
        <end position="101"/>
    </location>
</feature>
<comment type="cofactor">
    <cofactor evidence="1">
        <name>Mg(2+)</name>
        <dbReference type="ChEBI" id="CHEBI:18420"/>
    </cofactor>
</comment>
<dbReference type="InterPro" id="IPR038213">
    <property type="entry name" value="IFI6/IFI27-like_sf"/>
</dbReference>
<protein>
    <recommendedName>
        <fullName evidence="6">NAD(+) diphosphatase</fullName>
        <ecNumber evidence="6">3.6.1.22</ecNumber>
    </recommendedName>
</protein>
<evidence type="ECO:0000256" key="6">
    <source>
        <dbReference type="ARBA" id="ARBA00012381"/>
    </source>
</evidence>
<dbReference type="Pfam" id="PF06140">
    <property type="entry name" value="Ifi-6-16"/>
    <property type="match status" value="1"/>
</dbReference>
<dbReference type="GO" id="GO:0005829">
    <property type="term" value="C:cytosol"/>
    <property type="evidence" value="ECO:0007669"/>
    <property type="project" value="TreeGrafter"/>
</dbReference>
<feature type="transmembrane region" description="Helical" evidence="16">
    <location>
        <begin position="47"/>
        <end position="67"/>
    </location>
</feature>
<dbReference type="AlphaFoldDB" id="A0A5D3B0G3"/>
<evidence type="ECO:0000259" key="17">
    <source>
        <dbReference type="PROSITE" id="PS51462"/>
    </source>
</evidence>
<dbReference type="EC" id="3.6.1.22" evidence="6"/>
<dbReference type="Pfam" id="PF09296">
    <property type="entry name" value="NUDIX-like"/>
    <property type="match status" value="1"/>
</dbReference>
<keyword evidence="12" id="KW-0520">NAD</keyword>
<gene>
    <name evidence="18" type="ORF">B9479_003568</name>
</gene>
<dbReference type="GO" id="GO:0019677">
    <property type="term" value="P:NAD+ catabolic process"/>
    <property type="evidence" value="ECO:0007669"/>
    <property type="project" value="TreeGrafter"/>
</dbReference>
<accession>A0A5D3B0G3</accession>
<evidence type="ECO:0000256" key="8">
    <source>
        <dbReference type="ARBA" id="ARBA00022723"/>
    </source>
</evidence>
<dbReference type="EMBL" id="NIDF01000034">
    <property type="protein sequence ID" value="TYJ55790.1"/>
    <property type="molecule type" value="Genomic_DNA"/>
</dbReference>
<keyword evidence="19" id="KW-1185">Reference proteome</keyword>
<dbReference type="GO" id="GO:0046872">
    <property type="term" value="F:metal ion binding"/>
    <property type="evidence" value="ECO:0007669"/>
    <property type="project" value="UniProtKB-KW"/>
</dbReference>
<evidence type="ECO:0000256" key="12">
    <source>
        <dbReference type="ARBA" id="ARBA00023027"/>
    </source>
</evidence>
<evidence type="ECO:0000256" key="7">
    <source>
        <dbReference type="ARBA" id="ARBA00022692"/>
    </source>
</evidence>
<comment type="catalytic activity">
    <reaction evidence="14">
        <text>a 5'-end NAD(+)-phospho-ribonucleoside in mRNA + H2O = a 5'-end phospho-adenosine-phospho-ribonucleoside in mRNA + beta-nicotinamide D-ribonucleotide + 2 H(+)</text>
        <dbReference type="Rhea" id="RHEA:60876"/>
        <dbReference type="Rhea" id="RHEA-COMP:15698"/>
        <dbReference type="Rhea" id="RHEA-COMP:15719"/>
        <dbReference type="ChEBI" id="CHEBI:14649"/>
        <dbReference type="ChEBI" id="CHEBI:15377"/>
        <dbReference type="ChEBI" id="CHEBI:15378"/>
        <dbReference type="ChEBI" id="CHEBI:144029"/>
        <dbReference type="ChEBI" id="CHEBI:144051"/>
    </reaction>
    <physiologicalReaction direction="left-to-right" evidence="14">
        <dbReference type="Rhea" id="RHEA:60877"/>
    </physiologicalReaction>
</comment>
<dbReference type="CDD" id="cd03429">
    <property type="entry name" value="NUDIX_NADH_pyrophosphatase_Nudt13"/>
    <property type="match status" value="1"/>
</dbReference>
<evidence type="ECO:0000313" key="19">
    <source>
        <dbReference type="Proteomes" id="UP000322245"/>
    </source>
</evidence>
<comment type="caution">
    <text evidence="18">The sequence shown here is derived from an EMBL/GenBank/DDBJ whole genome shotgun (WGS) entry which is preliminary data.</text>
</comment>
<dbReference type="PANTHER" id="PTHR42904">
    <property type="entry name" value="NUDIX HYDROLASE, NUDC SUBFAMILY"/>
    <property type="match status" value="1"/>
</dbReference>
<keyword evidence="13 16" id="KW-0472">Membrane</keyword>
<feature type="compositionally biased region" description="Basic and acidic residues" evidence="15">
    <location>
        <begin position="558"/>
        <end position="571"/>
    </location>
</feature>
<dbReference type="Proteomes" id="UP000322245">
    <property type="component" value="Unassembled WGS sequence"/>
</dbReference>
<sequence>MGINIKIPALIASGAAALTGVLAAGPIVGGALGLSGFGAAGVAAGSLAASIQAGIGNVAAGSLFAFLQSAGAGGVALPILAGVVTAVSATALSVVVAMIVLELIRRHKVAAGRVARVALLEGREHLLRRKGVFIAIIPPIQAAFANTPRSIGPISSRTSTGSIGFHNRLPSTALSYQFRSHSAFAKNVYMGDNIVNFFAGQPPLNRIAFQRHELEKVNHHLHNPETQFFLFKDFKPLVKKGEASQPLYLRKDDVKDLIGEGYRGPSPGATPEIAKISEVTRLSLPNLIFLGIDDRQDPTTNKSTAVDHLNPKGTPYFALDATGTSFDEAALGGEWGDSRAKASGSAFGPWDAGVFAEARALVDWNGRNKFCPACGSKTYSLWAGWKRSCTTALNPIEGQEPCFSTKGLHNFAYPRTDPVIIMGILDSTGDHLLLGRQKSWPKGFYSCLAGFVEPGESFEDSVRREVLEEAGIEVGPVRYSSSQPWPFPANLMVGCFGRAKDGQTIRFDLDNELEDAQWFPRSTILSVIANSTRDDHQKLEDKGDADKPTTDALAPSERTQEDLAKKTEGKDVKELKWVPPESAIAGVLIREWAKGGLDLVSKL</sequence>
<dbReference type="InterPro" id="IPR009311">
    <property type="entry name" value="IFI6/IFI27-like"/>
</dbReference>
<keyword evidence="11 16" id="KW-1133">Transmembrane helix</keyword>
<proteinExistence type="inferred from homology"/>
<dbReference type="Pfam" id="PF00293">
    <property type="entry name" value="NUDIX"/>
    <property type="match status" value="1"/>
</dbReference>
<keyword evidence="7 16" id="KW-0812">Transmembrane</keyword>
<evidence type="ECO:0000256" key="15">
    <source>
        <dbReference type="SAM" id="MobiDB-lite"/>
    </source>
</evidence>
<feature type="domain" description="Nudix hydrolase" evidence="17">
    <location>
        <begin position="414"/>
        <end position="541"/>
    </location>
</feature>
<dbReference type="InterPro" id="IPR015797">
    <property type="entry name" value="NUDIX_hydrolase-like_dom_sf"/>
</dbReference>
<dbReference type="PANTHER" id="PTHR42904:SF6">
    <property type="entry name" value="NAD-CAPPED RNA HYDROLASE NUDT12"/>
    <property type="match status" value="1"/>
</dbReference>
<comment type="cofactor">
    <cofactor evidence="2">
        <name>Zn(2+)</name>
        <dbReference type="ChEBI" id="CHEBI:29105"/>
    </cofactor>
</comment>
<evidence type="ECO:0000256" key="4">
    <source>
        <dbReference type="ARBA" id="ARBA00007262"/>
    </source>
</evidence>
<organism evidence="18 19">
    <name type="scientific">Cryptococcus floricola</name>
    <dbReference type="NCBI Taxonomy" id="2591691"/>
    <lineage>
        <taxon>Eukaryota</taxon>
        <taxon>Fungi</taxon>
        <taxon>Dikarya</taxon>
        <taxon>Basidiomycota</taxon>
        <taxon>Agaricomycotina</taxon>
        <taxon>Tremellomycetes</taxon>
        <taxon>Tremellales</taxon>
        <taxon>Cryptococcaceae</taxon>
        <taxon>Cryptococcus</taxon>
    </lineage>
</organism>
<comment type="subcellular location">
    <subcellularLocation>
        <location evidence="3">Membrane</location>
        <topology evidence="3">Multi-pass membrane protein</topology>
    </subcellularLocation>
</comment>
<keyword evidence="9" id="KW-0378">Hydrolase</keyword>
<reference evidence="18 19" key="1">
    <citation type="submission" date="2017-05" db="EMBL/GenBank/DDBJ databases">
        <title>The Genome Sequence of Tsuchiyaea wingfieldii DSM 27421.</title>
        <authorList>
            <person name="Cuomo C."/>
            <person name="Passer A."/>
            <person name="Billmyre B."/>
            <person name="Heitman J."/>
        </authorList>
    </citation>
    <scope>NUCLEOTIDE SEQUENCE [LARGE SCALE GENOMIC DNA]</scope>
    <source>
        <strain evidence="18 19">DSM 27421</strain>
    </source>
</reference>
<comment type="similarity">
    <text evidence="5">Belongs to the Nudix hydrolase family. NudC subfamily.</text>
</comment>
<evidence type="ECO:0000256" key="13">
    <source>
        <dbReference type="ARBA" id="ARBA00023136"/>
    </source>
</evidence>